<dbReference type="CDD" id="cd01741">
    <property type="entry name" value="GATase1_1"/>
    <property type="match status" value="1"/>
</dbReference>
<dbReference type="EMBL" id="AUPL01000653">
    <property type="protein sequence ID" value="ESL11592.1"/>
    <property type="molecule type" value="Genomic_DNA"/>
</dbReference>
<dbReference type="VEuPathDB" id="TriTrypDB:TRSC58_00653"/>
<dbReference type="InterPro" id="IPR029062">
    <property type="entry name" value="Class_I_gatase-like"/>
</dbReference>
<dbReference type="Pfam" id="PF00117">
    <property type="entry name" value="GATase"/>
    <property type="match status" value="1"/>
</dbReference>
<sequence length="284" mass="31882">MRPVVVVLLHEPNDTSAYMETYLIKRGIDYVTYECWKDDMADILPCSVKSYIWCVKRDDEDYHFRPLPETSGKGDCCVIRGVVSFGGSMSVNDDLPYCASILSLMRSCIETRTPVIGHCLGGQLLSACLGGSVKASENIEVGWIDQEVANAGAHGIKDWFGGRRVINVFEIHTESFTIPSGARLIVKGKYCTNQAFQVGDQYALGMQFHPEVDEEKVRSLTSPEFPSLYTREEIELMNDEEVARLSPAAMPRDDIERCLNEGRIERNRPIADSIYDTWCSGFLI</sequence>
<dbReference type="GO" id="GO:0005829">
    <property type="term" value="C:cytosol"/>
    <property type="evidence" value="ECO:0007669"/>
    <property type="project" value="TreeGrafter"/>
</dbReference>
<feature type="domain" description="Glutamine amidotransferase" evidence="1">
    <location>
        <begin position="80"/>
        <end position="214"/>
    </location>
</feature>
<dbReference type="SUPFAM" id="SSF52317">
    <property type="entry name" value="Class I glutamine amidotransferase-like"/>
    <property type="match status" value="1"/>
</dbReference>
<gene>
    <name evidence="2" type="ORF">TRSC58_00653</name>
</gene>
<dbReference type="Gene3D" id="3.40.50.880">
    <property type="match status" value="1"/>
</dbReference>
<protein>
    <recommendedName>
        <fullName evidence="1">Glutamine amidotransferase domain-containing protein</fullName>
    </recommendedName>
</protein>
<organism evidence="2 3">
    <name type="scientific">Trypanosoma rangeli SC58</name>
    <dbReference type="NCBI Taxonomy" id="429131"/>
    <lineage>
        <taxon>Eukaryota</taxon>
        <taxon>Discoba</taxon>
        <taxon>Euglenozoa</taxon>
        <taxon>Kinetoplastea</taxon>
        <taxon>Metakinetoplastina</taxon>
        <taxon>Trypanosomatida</taxon>
        <taxon>Trypanosomatidae</taxon>
        <taxon>Trypanosoma</taxon>
        <taxon>Herpetosoma</taxon>
    </lineage>
</organism>
<reference evidence="2 3" key="1">
    <citation type="submission" date="2013-07" db="EMBL/GenBank/DDBJ databases">
        <authorList>
            <person name="Stoco P.H."/>
            <person name="Wagner G."/>
            <person name="Gerber A."/>
            <person name="Zaha A."/>
            <person name="Thompson C."/>
            <person name="Bartholomeu D.C."/>
            <person name="Luckemeyer D.D."/>
            <person name="Bahia D."/>
            <person name="Loreto E."/>
            <person name="Prestes E.B."/>
            <person name="Lima F.M."/>
            <person name="Rodrigues-Luiz G."/>
            <person name="Vallejo G.A."/>
            <person name="Filho J.F."/>
            <person name="Monteiro K.M."/>
            <person name="Tyler K.M."/>
            <person name="de Almeida L.G."/>
            <person name="Ortiz M.F."/>
            <person name="Siervo M.A."/>
            <person name="de Moraes M.H."/>
            <person name="Cunha O.L."/>
            <person name="Mendonca-Neto R."/>
            <person name="Silva R."/>
            <person name="Teixeira S.M."/>
            <person name="Murta S.M."/>
            <person name="Sincero T.C."/>
            <person name="Mendes T.A."/>
            <person name="Urmenyi T.P."/>
            <person name="Silva V.G."/>
            <person name="da Rocha W.D."/>
            <person name="Andersson B."/>
            <person name="Romanha A.J."/>
            <person name="Steindel M."/>
            <person name="de Vasconcelos A.T."/>
            <person name="Grisard E.C."/>
        </authorList>
    </citation>
    <scope>NUCLEOTIDE SEQUENCE [LARGE SCALE GENOMIC DNA]</scope>
    <source>
        <strain evidence="2 3">SC58</strain>
    </source>
</reference>
<evidence type="ECO:0000313" key="2">
    <source>
        <dbReference type="EMBL" id="ESL11592.1"/>
    </source>
</evidence>
<comment type="caution">
    <text evidence="2">The sequence shown here is derived from an EMBL/GenBank/DDBJ whole genome shotgun (WGS) entry which is preliminary data.</text>
</comment>
<dbReference type="InterPro" id="IPR017926">
    <property type="entry name" value="GATASE"/>
</dbReference>
<dbReference type="PANTHER" id="PTHR42695">
    <property type="entry name" value="GLUTAMINE AMIDOTRANSFERASE YLR126C-RELATED"/>
    <property type="match status" value="1"/>
</dbReference>
<dbReference type="PROSITE" id="PS51273">
    <property type="entry name" value="GATASE_TYPE_1"/>
    <property type="match status" value="1"/>
</dbReference>
<dbReference type="InterPro" id="IPR044992">
    <property type="entry name" value="ChyE-like"/>
</dbReference>
<proteinExistence type="predicted"/>
<dbReference type="OrthoDB" id="92161at2759"/>
<dbReference type="PANTHER" id="PTHR42695:SF5">
    <property type="entry name" value="GLUTAMINE AMIDOTRANSFERASE YLR126C-RELATED"/>
    <property type="match status" value="1"/>
</dbReference>
<dbReference type="AlphaFoldDB" id="A0A061JDX9"/>
<evidence type="ECO:0000259" key="1">
    <source>
        <dbReference type="Pfam" id="PF00117"/>
    </source>
</evidence>
<keyword evidence="3" id="KW-1185">Reference proteome</keyword>
<evidence type="ECO:0000313" key="3">
    <source>
        <dbReference type="Proteomes" id="UP000031737"/>
    </source>
</evidence>
<dbReference type="Proteomes" id="UP000031737">
    <property type="component" value="Unassembled WGS sequence"/>
</dbReference>
<name>A0A061JDX9_TRYRA</name>
<accession>A0A061JDX9</accession>